<dbReference type="EMBL" id="AODH01000037">
    <property type="protein sequence ID" value="EUJ38231.1"/>
    <property type="molecule type" value="Genomic_DNA"/>
</dbReference>
<dbReference type="PANTHER" id="PTHR38451">
    <property type="entry name" value="TRNA (ADENINE(22)-N(1))-METHYLTRANSFERASE"/>
    <property type="match status" value="1"/>
</dbReference>
<dbReference type="Proteomes" id="UP000019243">
    <property type="component" value="Unassembled WGS sequence"/>
</dbReference>
<dbReference type="RefSeq" id="WP_035314987.1">
    <property type="nucleotide sequence ID" value="NZ_AODH01000037.1"/>
</dbReference>
<keyword evidence="2" id="KW-1185">Reference proteome</keyword>
<evidence type="ECO:0000313" key="2">
    <source>
        <dbReference type="Proteomes" id="UP000019243"/>
    </source>
</evidence>
<dbReference type="InterPro" id="IPR029063">
    <property type="entry name" value="SAM-dependent_MTases_sf"/>
</dbReference>
<dbReference type="PANTHER" id="PTHR38451:SF1">
    <property type="entry name" value="TRNA (ADENINE(22)-N(1))-METHYLTRANSFERASE"/>
    <property type="match status" value="1"/>
</dbReference>
<dbReference type="OrthoDB" id="5881184at2"/>
<proteinExistence type="predicted"/>
<protein>
    <submittedName>
        <fullName evidence="1">Putative SAM-dependent methyltransferase</fullName>
    </submittedName>
</protein>
<organism evidence="1 2">
    <name type="scientific">Brochothrix campestris FSL F6-1037</name>
    <dbReference type="NCBI Taxonomy" id="1265861"/>
    <lineage>
        <taxon>Bacteria</taxon>
        <taxon>Bacillati</taxon>
        <taxon>Bacillota</taxon>
        <taxon>Bacilli</taxon>
        <taxon>Bacillales</taxon>
        <taxon>Listeriaceae</taxon>
        <taxon>Brochothrix</taxon>
    </lineage>
</organism>
<dbReference type="GO" id="GO:0160105">
    <property type="term" value="F:tRNA (adenine(22)-N1)-methyltransferase activity"/>
    <property type="evidence" value="ECO:0007669"/>
    <property type="project" value="InterPro"/>
</dbReference>
<dbReference type="Gene3D" id="1.10.287.1890">
    <property type="match status" value="1"/>
</dbReference>
<dbReference type="PATRIC" id="fig|1265861.3.peg.1771"/>
<keyword evidence="1" id="KW-0489">Methyltransferase</keyword>
<gene>
    <name evidence="1" type="ORF">BCAMP_09033</name>
</gene>
<keyword evidence="1" id="KW-0808">Transferase</keyword>
<dbReference type="PIRSF" id="PIRSF018637">
    <property type="entry name" value="TrmK"/>
    <property type="match status" value="1"/>
</dbReference>
<dbReference type="InterPro" id="IPR006901">
    <property type="entry name" value="TrmK"/>
</dbReference>
<comment type="caution">
    <text evidence="1">The sequence shown here is derived from an EMBL/GenBank/DDBJ whole genome shotgun (WGS) entry which is preliminary data.</text>
</comment>
<evidence type="ECO:0000313" key="1">
    <source>
        <dbReference type="EMBL" id="EUJ38231.1"/>
    </source>
</evidence>
<dbReference type="STRING" id="1265861.BCAMP_09033"/>
<sequence>MNERALSVRLKTVVDYFPAEAHIADIGSDHAYLPCYAILTNKALSAIAGEVVEGPYQSALQHVQSLALSDKISVRKGNGLAVLQADDAVNTIAIAGMGGPLIRTILEEGQAKLTDTMRLVLQPNIAAHAIREWAQVNDYCIIAETILEEEGKIYEVLVLEKSFTPINYTPQQLRFGPHLMVEKTAVFKKYWLAEQAKLATIIERIEQANVKAANTAKIAQLQAAIAEINEVI</sequence>
<dbReference type="GO" id="GO:0032259">
    <property type="term" value="P:methylation"/>
    <property type="evidence" value="ECO:0007669"/>
    <property type="project" value="UniProtKB-KW"/>
</dbReference>
<dbReference type="AlphaFoldDB" id="W7CR81"/>
<name>W7CR81_9LIST</name>
<dbReference type="Pfam" id="PF04816">
    <property type="entry name" value="TrmK"/>
    <property type="match status" value="1"/>
</dbReference>
<dbReference type="Gene3D" id="3.40.50.150">
    <property type="entry name" value="Vaccinia Virus protein VP39"/>
    <property type="match status" value="1"/>
</dbReference>
<reference evidence="1 2" key="1">
    <citation type="submission" date="2012-12" db="EMBL/GenBank/DDBJ databases">
        <title>Novel taxa of Listeriaceae from agricultural environments in the United States.</title>
        <authorList>
            <person name="den Bakker H.C."/>
            <person name="Allred A."/>
            <person name="Warchocki S."/>
            <person name="Wright E.M."/>
            <person name="Burrell A."/>
            <person name="Nightingale K.K."/>
            <person name="Kephart D."/>
            <person name="Wiedmann M."/>
        </authorList>
    </citation>
    <scope>NUCLEOTIDE SEQUENCE [LARGE SCALE GENOMIC DNA]</scope>
    <source>
        <strain evidence="1 2">FSL F6-1037</strain>
    </source>
</reference>
<accession>W7CR81</accession>